<reference evidence="2 3" key="1">
    <citation type="journal article" date="2018" name="Sci. Rep.">
        <title>Genomic signatures of local adaptation to the degree of environmental predictability in rotifers.</title>
        <authorList>
            <person name="Franch-Gras L."/>
            <person name="Hahn C."/>
            <person name="Garcia-Roger E.M."/>
            <person name="Carmona M.J."/>
            <person name="Serra M."/>
            <person name="Gomez A."/>
        </authorList>
    </citation>
    <scope>NUCLEOTIDE SEQUENCE [LARGE SCALE GENOMIC DNA]</scope>
    <source>
        <strain evidence="2">HYR1</strain>
    </source>
</reference>
<feature type="chain" id="PRO_5017991954" evidence="1">
    <location>
        <begin position="20"/>
        <end position="130"/>
    </location>
</feature>
<gene>
    <name evidence="2" type="ORF">BpHYR1_001497</name>
</gene>
<name>A0A3M7QDD4_BRAPC</name>
<organism evidence="2 3">
    <name type="scientific">Brachionus plicatilis</name>
    <name type="common">Marine rotifer</name>
    <name type="synonym">Brachionus muelleri</name>
    <dbReference type="NCBI Taxonomy" id="10195"/>
    <lineage>
        <taxon>Eukaryota</taxon>
        <taxon>Metazoa</taxon>
        <taxon>Spiralia</taxon>
        <taxon>Gnathifera</taxon>
        <taxon>Rotifera</taxon>
        <taxon>Eurotatoria</taxon>
        <taxon>Monogononta</taxon>
        <taxon>Pseudotrocha</taxon>
        <taxon>Ploima</taxon>
        <taxon>Brachionidae</taxon>
        <taxon>Brachionus</taxon>
    </lineage>
</organism>
<protein>
    <submittedName>
        <fullName evidence="2">Uncharacterized protein</fullName>
    </submittedName>
</protein>
<evidence type="ECO:0000313" key="3">
    <source>
        <dbReference type="Proteomes" id="UP000276133"/>
    </source>
</evidence>
<dbReference type="Proteomes" id="UP000276133">
    <property type="component" value="Unassembled WGS sequence"/>
</dbReference>
<sequence length="130" mass="14699">MGLLHILLIDISLIETSLGQSVVNALSPYSRVHSTIKANILKRKKVLCQDLCKFKALGAFFSKPFCGVDLMFEFTNSFKKPVLSATQDPEITFLTKQARSVKNGETCLFEKKMDNFLIKNKHADIFRIKS</sequence>
<dbReference type="AlphaFoldDB" id="A0A3M7QDD4"/>
<keyword evidence="3" id="KW-1185">Reference proteome</keyword>
<accession>A0A3M7QDD4</accession>
<evidence type="ECO:0000256" key="1">
    <source>
        <dbReference type="SAM" id="SignalP"/>
    </source>
</evidence>
<comment type="caution">
    <text evidence="2">The sequence shown here is derived from an EMBL/GenBank/DDBJ whole genome shotgun (WGS) entry which is preliminary data.</text>
</comment>
<feature type="signal peptide" evidence="1">
    <location>
        <begin position="1"/>
        <end position="19"/>
    </location>
</feature>
<evidence type="ECO:0000313" key="2">
    <source>
        <dbReference type="EMBL" id="RNA09194.1"/>
    </source>
</evidence>
<dbReference type="EMBL" id="REGN01006524">
    <property type="protein sequence ID" value="RNA09194.1"/>
    <property type="molecule type" value="Genomic_DNA"/>
</dbReference>
<proteinExistence type="predicted"/>
<keyword evidence="1" id="KW-0732">Signal</keyword>